<accession>A0A059CPK4</accession>
<dbReference type="GO" id="GO:0006508">
    <property type="term" value="P:proteolysis"/>
    <property type="evidence" value="ECO:0007669"/>
    <property type="project" value="InterPro"/>
</dbReference>
<evidence type="ECO:0000256" key="1">
    <source>
        <dbReference type="ARBA" id="ARBA00009431"/>
    </source>
</evidence>
<dbReference type="EMBL" id="KK198755">
    <property type="protein sequence ID" value="KCW80297.1"/>
    <property type="molecule type" value="Genomic_DNA"/>
</dbReference>
<dbReference type="InterPro" id="IPR029058">
    <property type="entry name" value="AB_hydrolase_fold"/>
</dbReference>
<gene>
    <name evidence="2" type="ORF">EUGRSUZ_C01655</name>
</gene>
<name>A0A059CPK4_EUCGR</name>
<proteinExistence type="inferred from homology"/>
<evidence type="ECO:0000313" key="2">
    <source>
        <dbReference type="EMBL" id="KCW80297.1"/>
    </source>
</evidence>
<protein>
    <submittedName>
        <fullName evidence="2">Uncharacterized protein</fullName>
    </submittedName>
</protein>
<dbReference type="GO" id="GO:0004185">
    <property type="term" value="F:serine-type carboxypeptidase activity"/>
    <property type="evidence" value="ECO:0000318"/>
    <property type="project" value="GO_Central"/>
</dbReference>
<dbReference type="PANTHER" id="PTHR11802">
    <property type="entry name" value="SERINE PROTEASE FAMILY S10 SERINE CARBOXYPEPTIDASE"/>
    <property type="match status" value="1"/>
</dbReference>
<dbReference type="Gene3D" id="3.40.50.1820">
    <property type="entry name" value="alpha/beta hydrolase"/>
    <property type="match status" value="3"/>
</dbReference>
<dbReference type="PANTHER" id="PTHR11802:SF470">
    <property type="entry name" value="CARBOXYPEPTIDASE"/>
    <property type="match status" value="1"/>
</dbReference>
<dbReference type="InParanoid" id="A0A059CPK4"/>
<dbReference type="Gramene" id="KCW80297">
    <property type="protein sequence ID" value="KCW80297"/>
    <property type="gene ID" value="EUGRSUZ_C01655"/>
</dbReference>
<dbReference type="InterPro" id="IPR001563">
    <property type="entry name" value="Peptidase_S10"/>
</dbReference>
<dbReference type="OMA" id="ESCAGHY"/>
<dbReference type="STRING" id="71139.A0A059CPK4"/>
<dbReference type="PRINTS" id="PR00724">
    <property type="entry name" value="CRBOXYPTASEC"/>
</dbReference>
<comment type="similarity">
    <text evidence="1">Belongs to the peptidase S10 family.</text>
</comment>
<organism evidence="2">
    <name type="scientific">Eucalyptus grandis</name>
    <name type="common">Flooded gum</name>
    <dbReference type="NCBI Taxonomy" id="71139"/>
    <lineage>
        <taxon>Eukaryota</taxon>
        <taxon>Viridiplantae</taxon>
        <taxon>Streptophyta</taxon>
        <taxon>Embryophyta</taxon>
        <taxon>Tracheophyta</taxon>
        <taxon>Spermatophyta</taxon>
        <taxon>Magnoliopsida</taxon>
        <taxon>eudicotyledons</taxon>
        <taxon>Gunneridae</taxon>
        <taxon>Pentapetalae</taxon>
        <taxon>rosids</taxon>
        <taxon>malvids</taxon>
        <taxon>Myrtales</taxon>
        <taxon>Myrtaceae</taxon>
        <taxon>Myrtoideae</taxon>
        <taxon>Eucalypteae</taxon>
        <taxon>Eucalyptus</taxon>
    </lineage>
</organism>
<dbReference type="AlphaFoldDB" id="A0A059CPK4"/>
<sequence>MVSAIAARPSVDEATNAKITALPGQPMDMSFAQYSGHVTINEKKKLFYWLVEASSDAESKPLLLWLNGGPSASTIGYEAFREIGPFQILPDGKLLKRQFAWNTAMDSHAFLNKWLEIFPKYKYRDFYAAGESCAGHYVPQLARLTVNRNMGIMRPIINLKGILETLLDDKTGEPGMADYLWNHGLISDTTYRNLQKFCAVDRQSDDCNKAWDEAYMNEFGDVNNFNLFMRPGTTDIAIPLSTACRNVKALKLKLQDIWYPWNQNNLLGGWIKVYEGLTFVAVLGSGYKVPMYLPSHVHALFKSILSNTPMPWAPMLSST</sequence>
<dbReference type="Pfam" id="PF00450">
    <property type="entry name" value="Peptidase_S10"/>
    <property type="match status" value="1"/>
</dbReference>
<reference evidence="2" key="1">
    <citation type="submission" date="2013-07" db="EMBL/GenBank/DDBJ databases">
        <title>The genome of Eucalyptus grandis.</title>
        <authorList>
            <person name="Schmutz J."/>
            <person name="Hayes R."/>
            <person name="Myburg A."/>
            <person name="Tuskan G."/>
            <person name="Grattapaglia D."/>
            <person name="Rokhsar D.S."/>
        </authorList>
    </citation>
    <scope>NUCLEOTIDE SEQUENCE</scope>
    <source>
        <tissue evidence="2">Leaf extractions</tissue>
    </source>
</reference>
<dbReference type="SUPFAM" id="SSF53474">
    <property type="entry name" value="alpha/beta-Hydrolases"/>
    <property type="match status" value="1"/>
</dbReference>